<evidence type="ECO:0000313" key="8">
    <source>
        <dbReference type="EMBL" id="EKG14750.1"/>
    </source>
</evidence>
<dbReference type="STRING" id="1126212.K2SD32"/>
<dbReference type="AlphaFoldDB" id="K2SD32"/>
<comment type="caution">
    <text evidence="8">The sequence shown here is derived from an EMBL/GenBank/DDBJ whole genome shotgun (WGS) entry which is preliminary data.</text>
</comment>
<feature type="binding site" description="axial binding residue" evidence="6">
    <location>
        <position position="264"/>
    </location>
    <ligand>
        <name>heme</name>
        <dbReference type="ChEBI" id="CHEBI:30413"/>
    </ligand>
    <ligandPart>
        <name>Fe</name>
        <dbReference type="ChEBI" id="CHEBI:18248"/>
    </ligandPart>
</feature>
<dbReference type="GO" id="GO:0005506">
    <property type="term" value="F:iron ion binding"/>
    <property type="evidence" value="ECO:0007669"/>
    <property type="project" value="InterPro"/>
</dbReference>
<evidence type="ECO:0000256" key="3">
    <source>
        <dbReference type="ARBA" id="ARBA00022617"/>
    </source>
</evidence>
<dbReference type="HOGENOM" id="CLU_549892_0_0_1"/>
<dbReference type="InterPro" id="IPR036396">
    <property type="entry name" value="Cyt_P450_sf"/>
</dbReference>
<comment type="cofactor">
    <cofactor evidence="1 6">
        <name>heme</name>
        <dbReference type="ChEBI" id="CHEBI:30413"/>
    </cofactor>
</comment>
<keyword evidence="7" id="KW-0503">Monooxygenase</keyword>
<name>K2SD32_MACPH</name>
<keyword evidence="5 6" id="KW-0408">Iron</keyword>
<dbReference type="GO" id="GO:0020037">
    <property type="term" value="F:heme binding"/>
    <property type="evidence" value="ECO:0007669"/>
    <property type="project" value="InterPro"/>
</dbReference>
<dbReference type="PANTHER" id="PTHR24305:SF210">
    <property type="entry name" value="CYTOCHROME P450 MONOOXYGENASE ASQL-RELATED"/>
    <property type="match status" value="1"/>
</dbReference>
<dbReference type="eggNOG" id="KOG0157">
    <property type="taxonomic scope" value="Eukaryota"/>
</dbReference>
<dbReference type="PRINTS" id="PR00385">
    <property type="entry name" value="P450"/>
</dbReference>
<evidence type="ECO:0000256" key="2">
    <source>
        <dbReference type="ARBA" id="ARBA00010617"/>
    </source>
</evidence>
<dbReference type="InParanoid" id="K2SD32"/>
<dbReference type="EMBL" id="AHHD01000337">
    <property type="protein sequence ID" value="EKG14750.1"/>
    <property type="molecule type" value="Genomic_DNA"/>
</dbReference>
<dbReference type="GO" id="GO:0016705">
    <property type="term" value="F:oxidoreductase activity, acting on paired donors, with incorporation or reduction of molecular oxygen"/>
    <property type="evidence" value="ECO:0007669"/>
    <property type="project" value="InterPro"/>
</dbReference>
<accession>K2SD32</accession>
<dbReference type="Pfam" id="PF00067">
    <property type="entry name" value="p450"/>
    <property type="match status" value="1"/>
</dbReference>
<dbReference type="Proteomes" id="UP000007129">
    <property type="component" value="Unassembled WGS sequence"/>
</dbReference>
<evidence type="ECO:0000256" key="5">
    <source>
        <dbReference type="ARBA" id="ARBA00023004"/>
    </source>
</evidence>
<protein>
    <submittedName>
        <fullName evidence="8">Cytochrome P450</fullName>
    </submittedName>
</protein>
<dbReference type="CDD" id="cd11058">
    <property type="entry name" value="CYP60B-like"/>
    <property type="match status" value="1"/>
</dbReference>
<dbReference type="SUPFAM" id="SSF48264">
    <property type="entry name" value="Cytochrome P450"/>
    <property type="match status" value="1"/>
</dbReference>
<comment type="similarity">
    <text evidence="2 7">Belongs to the cytochrome P450 family.</text>
</comment>
<dbReference type="Gene3D" id="1.10.630.10">
    <property type="entry name" value="Cytochrome P450"/>
    <property type="match status" value="1"/>
</dbReference>
<evidence type="ECO:0000256" key="6">
    <source>
        <dbReference type="PIRSR" id="PIRSR602401-1"/>
    </source>
</evidence>
<dbReference type="Gene3D" id="2.60.40.1210">
    <property type="entry name" value="Cellobiose dehydrogenase, cytochrome domain"/>
    <property type="match status" value="1"/>
</dbReference>
<dbReference type="InterPro" id="IPR017972">
    <property type="entry name" value="Cyt_P450_CS"/>
</dbReference>
<dbReference type="SUPFAM" id="SSF49344">
    <property type="entry name" value="CBD9-like"/>
    <property type="match status" value="1"/>
</dbReference>
<evidence type="ECO:0000256" key="4">
    <source>
        <dbReference type="ARBA" id="ARBA00022723"/>
    </source>
</evidence>
<reference evidence="8 9" key="1">
    <citation type="journal article" date="2012" name="BMC Genomics">
        <title>Tools to kill: Genome of one of the most destructive plant pathogenic fungi Macrophomina phaseolina.</title>
        <authorList>
            <person name="Islam M.S."/>
            <person name="Haque M.S."/>
            <person name="Islam M.M."/>
            <person name="Emdad E.M."/>
            <person name="Halim A."/>
            <person name="Hossen Q.M.M."/>
            <person name="Hossain M.Z."/>
            <person name="Ahmed B."/>
            <person name="Rahim S."/>
            <person name="Rahman M.S."/>
            <person name="Alam M.M."/>
            <person name="Hou S."/>
            <person name="Wan X."/>
            <person name="Saito J.A."/>
            <person name="Alam M."/>
        </authorList>
    </citation>
    <scope>NUCLEOTIDE SEQUENCE [LARGE SCALE GENOMIC DNA]</scope>
    <source>
        <strain evidence="8 9">MS6</strain>
    </source>
</reference>
<sequence>MVKLFTCTTFDIMGDLTFGEPLGLLDTSEYSPWVEALFGFLKFGDLSRILLEYPLLGCLAAYLVPASLLEQARMHFQFAAERVDRRIERGSERPDIWNLVLRQPEGERLDRGEMHANASIFMLAGTETSATLLSGLLYLLCEHPDKMKTLCDEIRGNFHSDGDFTIESLQRLKYLSACIEEGLRLYPPLPIGPPREVHPDGNIICGKWVPGKTRLAVAQYTAYRSPRNFRDPDAFIPERWLPGTGYDDDKKNALQPFSYGPRNCIGQNLAYHEMRMILAKVLWNFDIELCPESAGWMNQKIWSLWAKPPLITLKPRASGPEVCFAAGHSGPLDQPRCANCTDWDYGSLNLSSRAQPFIFATGSGGKIGRTSLSKSTPQHDYYESFTLDLIPASSSRFVNTPRDFTVNSGAAISGAVASDHDSGLIMDALVMGLALRLLMPLGVFLLHVLETVRCHGWDQAIATLLVIVELGTGIYTSRGYNKAGENRAQAFGLLVA</sequence>
<dbReference type="PROSITE" id="PS00086">
    <property type="entry name" value="CYTOCHROME_P450"/>
    <property type="match status" value="1"/>
</dbReference>
<keyword evidence="3 6" id="KW-0349">Heme</keyword>
<keyword evidence="4 6" id="KW-0479">Metal-binding</keyword>
<keyword evidence="7" id="KW-0560">Oxidoreductase</keyword>
<dbReference type="VEuPathDB" id="FungiDB:MPH_08025"/>
<evidence type="ECO:0000256" key="7">
    <source>
        <dbReference type="RuleBase" id="RU000461"/>
    </source>
</evidence>
<dbReference type="PANTHER" id="PTHR24305">
    <property type="entry name" value="CYTOCHROME P450"/>
    <property type="match status" value="1"/>
</dbReference>
<dbReference type="OrthoDB" id="3906658at2759"/>
<evidence type="ECO:0000313" key="9">
    <source>
        <dbReference type="Proteomes" id="UP000007129"/>
    </source>
</evidence>
<proteinExistence type="inferred from homology"/>
<dbReference type="InterPro" id="IPR050121">
    <property type="entry name" value="Cytochrome_P450_monoxygenase"/>
</dbReference>
<gene>
    <name evidence="8" type="ORF">MPH_08025</name>
</gene>
<organism evidence="8 9">
    <name type="scientific">Macrophomina phaseolina (strain MS6)</name>
    <name type="common">Charcoal rot fungus</name>
    <dbReference type="NCBI Taxonomy" id="1126212"/>
    <lineage>
        <taxon>Eukaryota</taxon>
        <taxon>Fungi</taxon>
        <taxon>Dikarya</taxon>
        <taxon>Ascomycota</taxon>
        <taxon>Pezizomycotina</taxon>
        <taxon>Dothideomycetes</taxon>
        <taxon>Dothideomycetes incertae sedis</taxon>
        <taxon>Botryosphaeriales</taxon>
        <taxon>Botryosphaeriaceae</taxon>
        <taxon>Macrophomina</taxon>
    </lineage>
</organism>
<dbReference type="InterPro" id="IPR002401">
    <property type="entry name" value="Cyt_P450_E_grp-I"/>
</dbReference>
<dbReference type="PRINTS" id="PR00463">
    <property type="entry name" value="EP450I"/>
</dbReference>
<dbReference type="GO" id="GO:0004497">
    <property type="term" value="F:monooxygenase activity"/>
    <property type="evidence" value="ECO:0007669"/>
    <property type="project" value="UniProtKB-KW"/>
</dbReference>
<dbReference type="InterPro" id="IPR001128">
    <property type="entry name" value="Cyt_P450"/>
</dbReference>
<evidence type="ECO:0000256" key="1">
    <source>
        <dbReference type="ARBA" id="ARBA00001971"/>
    </source>
</evidence>